<dbReference type="EnsemblPlants" id="TuG1812G0500003808.01.T01">
    <property type="protein sequence ID" value="TuG1812G0500003808.01.T01"/>
    <property type="gene ID" value="TuG1812G0500003808.01"/>
</dbReference>
<keyword evidence="5 12" id="KW-0547">Nucleotide-binding</keyword>
<dbReference type="AlphaFoldDB" id="A0A8R7UM50"/>
<keyword evidence="7 12" id="KW-0067">ATP-binding</keyword>
<dbReference type="GO" id="GO:0004674">
    <property type="term" value="F:protein serine/threonine kinase activity"/>
    <property type="evidence" value="ECO:0007669"/>
    <property type="project" value="UniProtKB-KW"/>
</dbReference>
<proteinExistence type="predicted"/>
<evidence type="ECO:0000256" key="6">
    <source>
        <dbReference type="ARBA" id="ARBA00022777"/>
    </source>
</evidence>
<evidence type="ECO:0000256" key="2">
    <source>
        <dbReference type="ARBA" id="ARBA00022527"/>
    </source>
</evidence>
<dbReference type="Pfam" id="PF08276">
    <property type="entry name" value="PAN_2"/>
    <property type="match status" value="1"/>
</dbReference>
<keyword evidence="17" id="KW-1185">Reference proteome</keyword>
<evidence type="ECO:0000256" key="5">
    <source>
        <dbReference type="ARBA" id="ARBA00022741"/>
    </source>
</evidence>
<dbReference type="PROSITE" id="PS00107">
    <property type="entry name" value="PROTEIN_KINASE_ATP"/>
    <property type="match status" value="1"/>
</dbReference>
<comment type="catalytic activity">
    <reaction evidence="11">
        <text>L-seryl-[protein] + ATP = O-phospho-L-seryl-[protein] + ADP + H(+)</text>
        <dbReference type="Rhea" id="RHEA:17989"/>
        <dbReference type="Rhea" id="RHEA-COMP:9863"/>
        <dbReference type="Rhea" id="RHEA-COMP:11604"/>
        <dbReference type="ChEBI" id="CHEBI:15378"/>
        <dbReference type="ChEBI" id="CHEBI:29999"/>
        <dbReference type="ChEBI" id="CHEBI:30616"/>
        <dbReference type="ChEBI" id="CHEBI:83421"/>
        <dbReference type="ChEBI" id="CHEBI:456216"/>
        <dbReference type="EC" id="2.7.11.1"/>
    </reaction>
</comment>
<dbReference type="PANTHER" id="PTHR27002:SF901">
    <property type="entry name" value="RECEPTOR-LIKE SERINE_THREONINE-PROTEIN KINASE"/>
    <property type="match status" value="1"/>
</dbReference>
<dbReference type="InterPro" id="IPR001245">
    <property type="entry name" value="Ser-Thr/Tyr_kinase_cat_dom"/>
</dbReference>
<dbReference type="InterPro" id="IPR017441">
    <property type="entry name" value="Protein_kinase_ATP_BS"/>
</dbReference>
<dbReference type="SMART" id="SM00220">
    <property type="entry name" value="S_TKc"/>
    <property type="match status" value="1"/>
</dbReference>
<reference evidence="16" key="2">
    <citation type="submission" date="2018-03" db="EMBL/GenBank/DDBJ databases">
        <title>The Triticum urartu genome reveals the dynamic nature of wheat genome evolution.</title>
        <authorList>
            <person name="Ling H."/>
            <person name="Ma B."/>
            <person name="Shi X."/>
            <person name="Liu H."/>
            <person name="Dong L."/>
            <person name="Sun H."/>
            <person name="Cao Y."/>
            <person name="Gao Q."/>
            <person name="Zheng S."/>
            <person name="Li Y."/>
            <person name="Yu Y."/>
            <person name="Du H."/>
            <person name="Qi M."/>
            <person name="Li Y."/>
            <person name="Yu H."/>
            <person name="Cui Y."/>
            <person name="Wang N."/>
            <person name="Chen C."/>
            <person name="Wu H."/>
            <person name="Zhao Y."/>
            <person name="Zhang J."/>
            <person name="Li Y."/>
            <person name="Zhou W."/>
            <person name="Zhang B."/>
            <person name="Hu W."/>
            <person name="Eijk M."/>
            <person name="Tang J."/>
            <person name="Witsenboer H."/>
            <person name="Zhao S."/>
            <person name="Li Z."/>
            <person name="Zhang A."/>
            <person name="Wang D."/>
            <person name="Liang C."/>
        </authorList>
    </citation>
    <scope>NUCLEOTIDE SEQUENCE [LARGE SCALE GENOMIC DNA]</scope>
    <source>
        <strain evidence="16">cv. G1812</strain>
    </source>
</reference>
<evidence type="ECO:0000256" key="3">
    <source>
        <dbReference type="ARBA" id="ARBA00022679"/>
    </source>
</evidence>
<keyword evidence="6" id="KW-0418">Kinase</keyword>
<name>A0A8R7UM50_TRIUA</name>
<dbReference type="PANTHER" id="PTHR27002">
    <property type="entry name" value="RECEPTOR-LIKE SERINE/THREONINE-PROTEIN KINASE SD1-8"/>
    <property type="match status" value="1"/>
</dbReference>
<dbReference type="Gene3D" id="1.10.510.10">
    <property type="entry name" value="Transferase(Phosphotransferase) domain 1"/>
    <property type="match status" value="1"/>
</dbReference>
<keyword evidence="13" id="KW-1133">Transmembrane helix</keyword>
<sequence>MKSPDRFLFIGGGRIKFEECAEECSRNCSCVAYAFANLSSSRSGGDVTRCLVWNEELVDTGKVGELGGETLYLRRASMDATTGKRIKSNAVRIVLPILGSSVLVLVCISLAWLKFRGKNKNWRNPNKIRSDGMGISDECEEENPHYDQAFPFVKLEEIALTTQDFSETCMIGKGGFGKVYKGMLGGQEVAIKRLSRDSRQGTKEFRNEVILIAKLQHRNLVRLLGCCSEGDEKLLIYEYLPNKSLDSTLFGTYSNNKPSFLIQLKTFLLQLFLLLDESRKLMLDWATRFRIIKGIARRLLYLHEDSRFTIIHRDLKAGNVLLGANLKPKIADFGMARIFGDNEENANTQRIVGTYGYMAPEYAMEGVFSTKSDVYSFGVLLLEVVTGIRRNSISQTMGFPSLTVYSWNMWKEDKTEELPDSSIIDTSPDEVLLCVHVALLCVQENPDDRPLMSSVVFVLENGSTTLTAPNRPACFVRRSAEMDQIRNDIQTSVNSFTLTEIEGR</sequence>
<dbReference type="InterPro" id="IPR003609">
    <property type="entry name" value="Pan_app"/>
</dbReference>
<dbReference type="InterPro" id="IPR000719">
    <property type="entry name" value="Prot_kinase_dom"/>
</dbReference>
<feature type="binding site" evidence="12">
    <location>
        <position position="192"/>
    </location>
    <ligand>
        <name>ATP</name>
        <dbReference type="ChEBI" id="CHEBI:30616"/>
    </ligand>
</feature>
<feature type="domain" description="Protein kinase" evidence="14">
    <location>
        <begin position="165"/>
        <end position="466"/>
    </location>
</feature>
<dbReference type="Pfam" id="PF07714">
    <property type="entry name" value="PK_Tyr_Ser-Thr"/>
    <property type="match status" value="1"/>
</dbReference>
<reference evidence="16" key="3">
    <citation type="submission" date="2022-06" db="UniProtKB">
        <authorList>
            <consortium name="EnsemblPlants"/>
        </authorList>
    </citation>
    <scope>IDENTIFICATION</scope>
</reference>
<dbReference type="Proteomes" id="UP000015106">
    <property type="component" value="Chromosome 5"/>
</dbReference>
<dbReference type="PROSITE" id="PS50011">
    <property type="entry name" value="PROTEIN_KINASE_DOM"/>
    <property type="match status" value="1"/>
</dbReference>
<dbReference type="FunFam" id="3.30.200.20:FF:000195">
    <property type="entry name" value="G-type lectin S-receptor-like serine/threonine-protein kinase"/>
    <property type="match status" value="1"/>
</dbReference>
<evidence type="ECO:0000256" key="9">
    <source>
        <dbReference type="ARBA" id="ARBA00023180"/>
    </source>
</evidence>
<evidence type="ECO:0000259" key="15">
    <source>
        <dbReference type="PROSITE" id="PS50948"/>
    </source>
</evidence>
<keyword evidence="4" id="KW-0732">Signal</keyword>
<keyword evidence="9" id="KW-0325">Glycoprotein</keyword>
<organism evidence="16 17">
    <name type="scientific">Triticum urartu</name>
    <name type="common">Red wild einkorn</name>
    <name type="synonym">Crithodium urartu</name>
    <dbReference type="NCBI Taxonomy" id="4572"/>
    <lineage>
        <taxon>Eukaryota</taxon>
        <taxon>Viridiplantae</taxon>
        <taxon>Streptophyta</taxon>
        <taxon>Embryophyta</taxon>
        <taxon>Tracheophyta</taxon>
        <taxon>Spermatophyta</taxon>
        <taxon>Magnoliopsida</taxon>
        <taxon>Liliopsida</taxon>
        <taxon>Poales</taxon>
        <taxon>Poaceae</taxon>
        <taxon>BOP clade</taxon>
        <taxon>Pooideae</taxon>
        <taxon>Triticodae</taxon>
        <taxon>Triticeae</taxon>
        <taxon>Triticinae</taxon>
        <taxon>Triticum</taxon>
    </lineage>
</organism>
<dbReference type="PROSITE" id="PS00108">
    <property type="entry name" value="PROTEIN_KINASE_ST"/>
    <property type="match status" value="1"/>
</dbReference>
<dbReference type="GO" id="GO:0005886">
    <property type="term" value="C:plasma membrane"/>
    <property type="evidence" value="ECO:0007669"/>
    <property type="project" value="TreeGrafter"/>
</dbReference>
<keyword evidence="13" id="KW-0472">Membrane</keyword>
<evidence type="ECO:0000256" key="12">
    <source>
        <dbReference type="PROSITE-ProRule" id="PRU10141"/>
    </source>
</evidence>
<evidence type="ECO:0000256" key="7">
    <source>
        <dbReference type="ARBA" id="ARBA00022840"/>
    </source>
</evidence>
<dbReference type="EC" id="2.7.11.1" evidence="1"/>
<evidence type="ECO:0000259" key="14">
    <source>
        <dbReference type="PROSITE" id="PS50011"/>
    </source>
</evidence>
<keyword evidence="3" id="KW-0808">Transferase</keyword>
<evidence type="ECO:0000313" key="17">
    <source>
        <dbReference type="Proteomes" id="UP000015106"/>
    </source>
</evidence>
<dbReference type="InterPro" id="IPR008271">
    <property type="entry name" value="Ser/Thr_kinase_AS"/>
</dbReference>
<feature type="transmembrane region" description="Helical" evidence="13">
    <location>
        <begin position="93"/>
        <end position="113"/>
    </location>
</feature>
<keyword evidence="13" id="KW-0812">Transmembrane</keyword>
<evidence type="ECO:0000256" key="13">
    <source>
        <dbReference type="SAM" id="Phobius"/>
    </source>
</evidence>
<dbReference type="FunFam" id="1.10.510.10:FF:000060">
    <property type="entry name" value="G-type lectin S-receptor-like serine/threonine-protein kinase"/>
    <property type="match status" value="1"/>
</dbReference>
<reference evidence="17" key="1">
    <citation type="journal article" date="2013" name="Nature">
        <title>Draft genome of the wheat A-genome progenitor Triticum urartu.</title>
        <authorList>
            <person name="Ling H.Q."/>
            <person name="Zhao S."/>
            <person name="Liu D."/>
            <person name="Wang J."/>
            <person name="Sun H."/>
            <person name="Zhang C."/>
            <person name="Fan H."/>
            <person name="Li D."/>
            <person name="Dong L."/>
            <person name="Tao Y."/>
            <person name="Gao C."/>
            <person name="Wu H."/>
            <person name="Li Y."/>
            <person name="Cui Y."/>
            <person name="Guo X."/>
            <person name="Zheng S."/>
            <person name="Wang B."/>
            <person name="Yu K."/>
            <person name="Liang Q."/>
            <person name="Yang W."/>
            <person name="Lou X."/>
            <person name="Chen J."/>
            <person name="Feng M."/>
            <person name="Jian J."/>
            <person name="Zhang X."/>
            <person name="Luo G."/>
            <person name="Jiang Y."/>
            <person name="Liu J."/>
            <person name="Wang Z."/>
            <person name="Sha Y."/>
            <person name="Zhang B."/>
            <person name="Wu H."/>
            <person name="Tang D."/>
            <person name="Shen Q."/>
            <person name="Xue P."/>
            <person name="Zou S."/>
            <person name="Wang X."/>
            <person name="Liu X."/>
            <person name="Wang F."/>
            <person name="Yang Y."/>
            <person name="An X."/>
            <person name="Dong Z."/>
            <person name="Zhang K."/>
            <person name="Zhang X."/>
            <person name="Luo M.C."/>
            <person name="Dvorak J."/>
            <person name="Tong Y."/>
            <person name="Wang J."/>
            <person name="Yang H."/>
            <person name="Li Z."/>
            <person name="Wang D."/>
            <person name="Zhang A."/>
            <person name="Wang J."/>
        </authorList>
    </citation>
    <scope>NUCLEOTIDE SEQUENCE</scope>
    <source>
        <strain evidence="17">cv. G1812</strain>
    </source>
</reference>
<dbReference type="PROSITE" id="PS50948">
    <property type="entry name" value="PAN"/>
    <property type="match status" value="1"/>
</dbReference>
<dbReference type="GO" id="GO:0005524">
    <property type="term" value="F:ATP binding"/>
    <property type="evidence" value="ECO:0007669"/>
    <property type="project" value="UniProtKB-UniRule"/>
</dbReference>
<accession>A0A8R7UM50</accession>
<keyword evidence="2" id="KW-0723">Serine/threonine-protein kinase</keyword>
<dbReference type="SUPFAM" id="SSF56112">
    <property type="entry name" value="Protein kinase-like (PK-like)"/>
    <property type="match status" value="1"/>
</dbReference>
<keyword evidence="8" id="KW-1015">Disulfide bond</keyword>
<dbReference type="InterPro" id="IPR011009">
    <property type="entry name" value="Kinase-like_dom_sf"/>
</dbReference>
<dbReference type="CDD" id="cd01098">
    <property type="entry name" value="PAN_AP_plant"/>
    <property type="match status" value="1"/>
</dbReference>
<comment type="catalytic activity">
    <reaction evidence="10">
        <text>L-threonyl-[protein] + ATP = O-phospho-L-threonyl-[protein] + ADP + H(+)</text>
        <dbReference type="Rhea" id="RHEA:46608"/>
        <dbReference type="Rhea" id="RHEA-COMP:11060"/>
        <dbReference type="Rhea" id="RHEA-COMP:11605"/>
        <dbReference type="ChEBI" id="CHEBI:15378"/>
        <dbReference type="ChEBI" id="CHEBI:30013"/>
        <dbReference type="ChEBI" id="CHEBI:30616"/>
        <dbReference type="ChEBI" id="CHEBI:61977"/>
        <dbReference type="ChEBI" id="CHEBI:456216"/>
        <dbReference type="EC" id="2.7.11.1"/>
    </reaction>
</comment>
<feature type="domain" description="Apple" evidence="15">
    <location>
        <begin position="1"/>
        <end position="76"/>
    </location>
</feature>
<evidence type="ECO:0000256" key="10">
    <source>
        <dbReference type="ARBA" id="ARBA00047899"/>
    </source>
</evidence>
<evidence type="ECO:0000256" key="11">
    <source>
        <dbReference type="ARBA" id="ARBA00048679"/>
    </source>
</evidence>
<evidence type="ECO:0000313" key="16">
    <source>
        <dbReference type="EnsemblPlants" id="TuG1812G0500003808.01.T01"/>
    </source>
</evidence>
<dbReference type="Gramene" id="TuG1812G0500003808.01.T01">
    <property type="protein sequence ID" value="TuG1812G0500003808.01.T01"/>
    <property type="gene ID" value="TuG1812G0500003808.01"/>
</dbReference>
<evidence type="ECO:0000256" key="1">
    <source>
        <dbReference type="ARBA" id="ARBA00012513"/>
    </source>
</evidence>
<evidence type="ECO:0000256" key="4">
    <source>
        <dbReference type="ARBA" id="ARBA00022729"/>
    </source>
</evidence>
<dbReference type="Gene3D" id="3.30.200.20">
    <property type="entry name" value="Phosphorylase Kinase, domain 1"/>
    <property type="match status" value="1"/>
</dbReference>
<protein>
    <recommendedName>
        <fullName evidence="1">non-specific serine/threonine protein kinase</fullName>
        <ecNumber evidence="1">2.7.11.1</ecNumber>
    </recommendedName>
</protein>
<evidence type="ECO:0000256" key="8">
    <source>
        <dbReference type="ARBA" id="ARBA00023157"/>
    </source>
</evidence>